<sequence length="493" mass="54213">MRIGFDNDKYISLQAEKIRERIGQFGGKLYLEFGGKLFDDYHASRVLPGFAPDSKIRMLQSLREDVEVIIVINADNIENAKRRSDIGITYGEDTLRLMDAFRALEFLVGGVCITHFTGQPHAEAFQRRLESMGVLVYRHHLIDGYPSDVDGIVSDQGFGKNDYVETTRPLVVVTAPGPGSGKLATCLSQLYHENKRGMKAGYAKYETFPVWNLPLRHPVNIAYEAATADLDDRNIIDPFHLEAYGDVTVNYNRDVETFPVLKAMMEKIAGKSPYQSPTDMGVNMVGLCICDDAICQEAARNEIVRRYFAAAEELRRTGVGAATLSKIELLMSQADVTCDFSPAHQAALAKEEATGGPAAAMVLPDGELVCGKTSDLMGAAASLLINAVKHLAGIERGSYVVSDAALEPICRLKTQHLRSRNPRLHSDEILIALSLSSATSQKAAATVDALGQLAGCDAYFSVIISDADRSTYRNLGINVCCEPKYERRAYYHR</sequence>
<accession>A0A7S7RUE6</accession>
<evidence type="ECO:0000313" key="4">
    <source>
        <dbReference type="Proteomes" id="UP000593735"/>
    </source>
</evidence>
<dbReference type="AlphaFoldDB" id="A0A7S7RUE6"/>
<dbReference type="KEGG" id="tio:INP52_08190"/>
<evidence type="ECO:0000259" key="1">
    <source>
        <dbReference type="Pfam" id="PF08903"/>
    </source>
</evidence>
<dbReference type="Pfam" id="PF20921">
    <property type="entry name" value="DUF1846_C"/>
    <property type="match status" value="1"/>
</dbReference>
<protein>
    <submittedName>
        <fullName evidence="3">DUF1846 domain-containing protein</fullName>
    </submittedName>
</protein>
<dbReference type="NCBIfam" id="NF010184">
    <property type="entry name" value="PRK13663.1"/>
    <property type="match status" value="1"/>
</dbReference>
<dbReference type="RefSeq" id="WP_194370760.1">
    <property type="nucleotide sequence ID" value="NZ_CP063767.1"/>
</dbReference>
<feature type="domain" description="DUF1846" evidence="2">
    <location>
        <begin position="342"/>
        <end position="491"/>
    </location>
</feature>
<proteinExistence type="predicted"/>
<dbReference type="Gene3D" id="3.10.630.10">
    <property type="entry name" value="dip2346 domain like"/>
    <property type="match status" value="1"/>
</dbReference>
<gene>
    <name evidence="3" type="ORF">INP52_08190</name>
</gene>
<keyword evidence="4" id="KW-1185">Reference proteome</keyword>
<dbReference type="InterPro" id="IPR048441">
    <property type="entry name" value="DUF1846_C"/>
</dbReference>
<dbReference type="InterPro" id="IPR048496">
    <property type="entry name" value="DUF1846_N"/>
</dbReference>
<name>A0A7S7RUE6_9ACTN</name>
<feature type="domain" description="DUF1846" evidence="1">
    <location>
        <begin position="3"/>
        <end position="334"/>
    </location>
</feature>
<evidence type="ECO:0000259" key="2">
    <source>
        <dbReference type="Pfam" id="PF20921"/>
    </source>
</evidence>
<dbReference type="Pfam" id="PF08903">
    <property type="entry name" value="DUF1846"/>
    <property type="match status" value="1"/>
</dbReference>
<dbReference type="EMBL" id="CP063767">
    <property type="protein sequence ID" value="QOY60377.1"/>
    <property type="molecule type" value="Genomic_DNA"/>
</dbReference>
<reference evidence="3 4" key="1">
    <citation type="submission" date="2020-10" db="EMBL/GenBank/DDBJ databases">
        <title>Olsenella immobilis sp.nov., isolated from the mud in a fermentation cellar used for the production of Chinese strong-flavoured liquor.</title>
        <authorList>
            <person name="Lu L."/>
        </authorList>
    </citation>
    <scope>NUCLEOTIDE SEQUENCE [LARGE SCALE GENOMIC DNA]</scope>
    <source>
        <strain evidence="3 4">LZLJ-2</strain>
    </source>
</reference>
<dbReference type="Gene3D" id="1.20.1570.10">
    <property type="entry name" value="dip2346 domain like"/>
    <property type="match status" value="1"/>
</dbReference>
<dbReference type="Proteomes" id="UP000593735">
    <property type="component" value="Chromosome"/>
</dbReference>
<evidence type="ECO:0000313" key="3">
    <source>
        <dbReference type="EMBL" id="QOY60377.1"/>
    </source>
</evidence>
<organism evidence="3 4">
    <name type="scientific">Thermophilibacter immobilis</name>
    <dbReference type="NCBI Taxonomy" id="2779519"/>
    <lineage>
        <taxon>Bacteria</taxon>
        <taxon>Bacillati</taxon>
        <taxon>Actinomycetota</taxon>
        <taxon>Coriobacteriia</taxon>
        <taxon>Coriobacteriales</taxon>
        <taxon>Atopobiaceae</taxon>
        <taxon>Thermophilibacter</taxon>
    </lineage>
</organism>
<dbReference type="Gene3D" id="3.40.140.40">
    <property type="entry name" value="Domain of unknown function (DUF1846), C-terminal subdomain"/>
    <property type="match status" value="1"/>
</dbReference>